<evidence type="ECO:0000256" key="8">
    <source>
        <dbReference type="ARBA" id="ARBA00023277"/>
    </source>
</evidence>
<comment type="caution">
    <text evidence="9">The sequence shown here is derived from an EMBL/GenBank/DDBJ whole genome shotgun (WGS) entry which is preliminary data.</text>
</comment>
<dbReference type="EC" id="4.1.2.14" evidence="5"/>
<proteinExistence type="inferred from homology"/>
<dbReference type="AlphaFoldDB" id="A0A3M4K2L9"/>
<dbReference type="InterPro" id="IPR000887">
    <property type="entry name" value="Aldlse_KDPG_KHG"/>
</dbReference>
<comment type="pathway">
    <text evidence="2">Carbohydrate acid metabolism; 2-dehydro-3-deoxy-D-gluconate degradation; D-glyceraldehyde 3-phosphate and pyruvate from 2-dehydro-3-deoxy-D-gluconate: step 2/2.</text>
</comment>
<comment type="similarity">
    <text evidence="3">Belongs to the KHG/KDPG aldolase family.</text>
</comment>
<reference evidence="9 10" key="1">
    <citation type="submission" date="2018-08" db="EMBL/GenBank/DDBJ databases">
        <title>Recombination of ecologically and evolutionarily significant loci maintains genetic cohesion in the Pseudomonas syringae species complex.</title>
        <authorList>
            <person name="Dillon M."/>
            <person name="Thakur S."/>
            <person name="Almeida R.N.D."/>
            <person name="Weir B.S."/>
            <person name="Guttman D.S."/>
        </authorList>
    </citation>
    <scope>NUCLEOTIDE SEQUENCE [LARGE SCALE GENOMIC DNA]</scope>
    <source>
        <strain evidence="9 10">ICMP 13052</strain>
    </source>
</reference>
<name>A0A3M4K2L9_9PSED</name>
<comment type="subunit">
    <text evidence="4">Homotrimer.</text>
</comment>
<dbReference type="Pfam" id="PF01081">
    <property type="entry name" value="Aldolase"/>
    <property type="match status" value="1"/>
</dbReference>
<gene>
    <name evidence="9" type="ORF">ALQ08_03951</name>
</gene>
<dbReference type="InterPro" id="IPR013785">
    <property type="entry name" value="Aldolase_TIM"/>
</dbReference>
<keyword evidence="7" id="KW-0704">Schiff base</keyword>
<evidence type="ECO:0000256" key="6">
    <source>
        <dbReference type="ARBA" id="ARBA00023239"/>
    </source>
</evidence>
<dbReference type="PROSITE" id="PS00159">
    <property type="entry name" value="ALDOLASE_KDPG_KHG_1"/>
    <property type="match status" value="1"/>
</dbReference>
<keyword evidence="6" id="KW-0456">Lyase</keyword>
<dbReference type="EMBL" id="RBRA01000166">
    <property type="protein sequence ID" value="RMQ23425.1"/>
    <property type="molecule type" value="Genomic_DNA"/>
</dbReference>
<dbReference type="InterPro" id="IPR031338">
    <property type="entry name" value="KDPG/KHG_AS_2"/>
</dbReference>
<evidence type="ECO:0000256" key="7">
    <source>
        <dbReference type="ARBA" id="ARBA00023270"/>
    </source>
</evidence>
<dbReference type="SUPFAM" id="SSF51569">
    <property type="entry name" value="Aldolase"/>
    <property type="match status" value="1"/>
</dbReference>
<dbReference type="PROSITE" id="PS00160">
    <property type="entry name" value="ALDOLASE_KDPG_KHG_2"/>
    <property type="match status" value="1"/>
</dbReference>
<dbReference type="NCBIfam" id="NF004325">
    <property type="entry name" value="PRK05718.1"/>
    <property type="match status" value="1"/>
</dbReference>
<accession>A0A3M4K2L9</accession>
<evidence type="ECO:0000256" key="5">
    <source>
        <dbReference type="ARBA" id="ARBA00013063"/>
    </source>
</evidence>
<evidence type="ECO:0000313" key="9">
    <source>
        <dbReference type="EMBL" id="RMQ23425.1"/>
    </source>
</evidence>
<dbReference type="Gene3D" id="3.20.20.70">
    <property type="entry name" value="Aldolase class I"/>
    <property type="match status" value="1"/>
</dbReference>
<keyword evidence="8" id="KW-0119">Carbohydrate metabolism</keyword>
<comment type="catalytic activity">
    <reaction evidence="1">
        <text>2-dehydro-3-deoxy-6-phospho-D-gluconate = D-glyceraldehyde 3-phosphate + pyruvate</text>
        <dbReference type="Rhea" id="RHEA:17089"/>
        <dbReference type="ChEBI" id="CHEBI:15361"/>
        <dbReference type="ChEBI" id="CHEBI:57569"/>
        <dbReference type="ChEBI" id="CHEBI:59776"/>
        <dbReference type="EC" id="4.1.2.14"/>
    </reaction>
</comment>
<evidence type="ECO:0000256" key="3">
    <source>
        <dbReference type="ARBA" id="ARBA00006906"/>
    </source>
</evidence>
<protein>
    <recommendedName>
        <fullName evidence="5">2-dehydro-3-deoxy-phosphogluconate aldolase</fullName>
        <ecNumber evidence="5">4.1.2.14</ecNumber>
    </recommendedName>
</protein>
<dbReference type="GO" id="GO:0008675">
    <property type="term" value="F:2-dehydro-3-deoxy-phosphogluconate aldolase activity"/>
    <property type="evidence" value="ECO:0007669"/>
    <property type="project" value="UniProtKB-EC"/>
</dbReference>
<dbReference type="InterPro" id="IPR031337">
    <property type="entry name" value="KDPG/KHG_AS_1"/>
</dbReference>
<evidence type="ECO:0000313" key="10">
    <source>
        <dbReference type="Proteomes" id="UP000269044"/>
    </source>
</evidence>
<evidence type="ECO:0000256" key="2">
    <source>
        <dbReference type="ARBA" id="ARBA00004736"/>
    </source>
</evidence>
<dbReference type="PANTHER" id="PTHR30246:SF1">
    <property type="entry name" value="2-DEHYDRO-3-DEOXY-6-PHOSPHOGALACTONATE ALDOLASE-RELATED"/>
    <property type="match status" value="1"/>
</dbReference>
<dbReference type="Proteomes" id="UP000269044">
    <property type="component" value="Unassembled WGS sequence"/>
</dbReference>
<evidence type="ECO:0000256" key="1">
    <source>
        <dbReference type="ARBA" id="ARBA00000654"/>
    </source>
</evidence>
<sequence>MVPISPINKGTVAMTQNENNQPLTSMANKIARIDELCAKAKILPVITIARDQDVLPLADALAAGGMTALEITLRSAFGLSAIRILREQRPELCTGAGTILDRKMLADAEAAGSQFIVTPGSTQELLQAALDSPLPLLPGVSSASEIMIGYALGYRRFKLFPAEISGGVAAIKALGGPFNEVRFCPTGGVNEQNLKNYMALPNVMCVGGTWMIDNAWVKNGDWGRIQEATAQALALFD</sequence>
<organism evidence="9 10">
    <name type="scientific">Pseudomonas syringae pv. delphinii</name>
    <dbReference type="NCBI Taxonomy" id="192088"/>
    <lineage>
        <taxon>Bacteria</taxon>
        <taxon>Pseudomonadati</taxon>
        <taxon>Pseudomonadota</taxon>
        <taxon>Gammaproteobacteria</taxon>
        <taxon>Pseudomonadales</taxon>
        <taxon>Pseudomonadaceae</taxon>
        <taxon>Pseudomonas</taxon>
    </lineage>
</organism>
<dbReference type="NCBIfam" id="TIGR01182">
    <property type="entry name" value="eda"/>
    <property type="match status" value="1"/>
</dbReference>
<dbReference type="CDD" id="cd00452">
    <property type="entry name" value="KDPG_aldolase"/>
    <property type="match status" value="1"/>
</dbReference>
<dbReference type="PANTHER" id="PTHR30246">
    <property type="entry name" value="2-KETO-3-DEOXY-6-PHOSPHOGLUCONATE ALDOLASE"/>
    <property type="match status" value="1"/>
</dbReference>
<evidence type="ECO:0000256" key="4">
    <source>
        <dbReference type="ARBA" id="ARBA00011233"/>
    </source>
</evidence>